<sequence length="419" mass="45231">MANFVKSKLARESVEGAGTVVPDGIELPAESVEGTLADIEHDTKPIDQLDAEADVLAEDGDETDAQLDAVDAAEAAADGEGEDGEEPMEVEEDMPDEAAEQLDVAQESIRKRWAFDHRVSVAQESYGARKRRQVARESLWDDIKAFLQRIFDWLKEQGRKIKDRWLKFSNQGKSIQARAKKYDAALRGLGKQKKDTVSGGFIKNLTTGGKFVGDDINVLKGVLSTIGSIYGEQDAVVKDATRMVSSVEGGKLNSGFAAAVNKATAGKAGEVQLLGNQIGKADVKVNGDDLEASFTVIDAEGSVEKSVSTPSAQTLSSLVAFFNQLGKAVEENVKAYHKNNQAQESYERAIEALLKRIDGVKIDDNAELTSNVRVARRAITVANQYISWTERCVATGQKNLIAGVNGYISAGIGAYEKSK</sequence>
<proteinExistence type="predicted"/>
<gene>
    <name evidence="1" type="ORF">SEGD1_056</name>
</gene>
<organism evidence="1 2">
    <name type="scientific">Enterobacteria phage SEGD1</name>
    <dbReference type="NCBI Taxonomy" id="1805456"/>
    <lineage>
        <taxon>Viruses</taxon>
        <taxon>Duplodnaviria</taxon>
        <taxon>Heunggongvirae</taxon>
        <taxon>Uroviricota</taxon>
        <taxon>Caudoviricetes</taxon>
        <taxon>Chimalliviridae</taxon>
        <taxon>Seoulvirus</taxon>
        <taxon>Seoulvirus SPN3US</taxon>
    </lineage>
</organism>
<dbReference type="Proteomes" id="UP000223976">
    <property type="component" value="Segment"/>
</dbReference>
<name>A0A142IIB7_9CAUD</name>
<dbReference type="InterPro" id="IPR024413">
    <property type="entry name" value="Phage_phiKZ_Orf92_int-head"/>
</dbReference>
<evidence type="ECO:0000313" key="1">
    <source>
        <dbReference type="EMBL" id="AMR59705.1"/>
    </source>
</evidence>
<accession>A0A142IIB7</accession>
<dbReference type="Pfam" id="PF12699">
    <property type="entry name" value="phiKZ_IP"/>
    <property type="match status" value="1"/>
</dbReference>
<evidence type="ECO:0000313" key="2">
    <source>
        <dbReference type="Proteomes" id="UP000223976"/>
    </source>
</evidence>
<reference evidence="1 2" key="1">
    <citation type="submission" date="2016-02" db="EMBL/GenBank/DDBJ databases">
        <title>Complete genome sequence of a polyvalent bacteriophage, SEGD1, simultaneously inhibiting both Salmonella enterica and Escherichia coli O157:H7.</title>
        <authorList>
            <person name="Fan J."/>
            <person name="Ma J."/>
        </authorList>
    </citation>
    <scope>NUCLEOTIDE SEQUENCE [LARGE SCALE GENOMIC DNA]</scope>
</reference>
<protein>
    <submittedName>
        <fullName evidence="1">Uncharacterized protein</fullName>
    </submittedName>
</protein>
<dbReference type="EMBL" id="KU726251">
    <property type="protein sequence ID" value="AMR59705.1"/>
    <property type="molecule type" value="Genomic_DNA"/>
</dbReference>